<dbReference type="GO" id="GO:0008168">
    <property type="term" value="F:methyltransferase activity"/>
    <property type="evidence" value="ECO:0007669"/>
    <property type="project" value="UniProtKB-KW"/>
</dbReference>
<protein>
    <submittedName>
        <fullName evidence="4">SAM-dependent methyltransferase</fullName>
    </submittedName>
</protein>
<dbReference type="SUPFAM" id="SSF48452">
    <property type="entry name" value="TPR-like"/>
    <property type="match status" value="1"/>
</dbReference>
<evidence type="ECO:0000256" key="1">
    <source>
        <dbReference type="ARBA" id="ARBA00022603"/>
    </source>
</evidence>
<organism evidence="4 5">
    <name type="scientific">Micavibrio aeruginosavorus</name>
    <dbReference type="NCBI Taxonomy" id="349221"/>
    <lineage>
        <taxon>Bacteria</taxon>
        <taxon>Pseudomonadati</taxon>
        <taxon>Bdellovibrionota</taxon>
        <taxon>Bdellovibrionia</taxon>
        <taxon>Bdellovibrionales</taxon>
        <taxon>Pseudobdellovibrionaceae</taxon>
        <taxon>Micavibrio</taxon>
    </lineage>
</organism>
<dbReference type="PANTHER" id="PTHR43861">
    <property type="entry name" value="TRANS-ACONITATE 2-METHYLTRANSFERASE-RELATED"/>
    <property type="match status" value="1"/>
</dbReference>
<dbReference type="SUPFAM" id="SSF53335">
    <property type="entry name" value="S-adenosyl-L-methionine-dependent methyltransferases"/>
    <property type="match status" value="1"/>
</dbReference>
<reference evidence="4 5" key="1">
    <citation type="submission" date="2017-08" db="EMBL/GenBank/DDBJ databases">
        <title>Infants hospitalized years apart are colonized by the same room-sourced microbial strains.</title>
        <authorList>
            <person name="Brooks B."/>
            <person name="Olm M.R."/>
            <person name="Firek B.A."/>
            <person name="Baker R."/>
            <person name="Thomas B.C."/>
            <person name="Morowitz M.J."/>
            <person name="Banfield J.F."/>
        </authorList>
    </citation>
    <scope>NUCLEOTIDE SEQUENCE [LARGE SCALE GENOMIC DNA]</scope>
    <source>
        <strain evidence="4">S2_005_002_R2_29</strain>
    </source>
</reference>
<evidence type="ECO:0000259" key="3">
    <source>
        <dbReference type="Pfam" id="PF13649"/>
    </source>
</evidence>
<dbReference type="Gene3D" id="3.40.50.150">
    <property type="entry name" value="Vaccinia Virus protein VP39"/>
    <property type="match status" value="1"/>
</dbReference>
<dbReference type="InterPro" id="IPR011990">
    <property type="entry name" value="TPR-like_helical_dom_sf"/>
</dbReference>
<keyword evidence="1 4" id="KW-0489">Methyltransferase</keyword>
<evidence type="ECO:0000256" key="2">
    <source>
        <dbReference type="ARBA" id="ARBA00022679"/>
    </source>
</evidence>
<comment type="caution">
    <text evidence="4">The sequence shown here is derived from an EMBL/GenBank/DDBJ whole genome shotgun (WGS) entry which is preliminary data.</text>
</comment>
<sequence length="288" mass="31637">MTVYFGNGSGNLYADRRYEWALSLLEGGEWANAADLLKQGLELAPAWPPMHFYYGEACRLLGRLEDAQRAFDAYLQLDAEDIMGAMLKISLMTDNTASPAALPDAYIRSLFDQYAPAFETALVKKLSYRAPDLVAEAVRTMSQGPFSHILDLGCGTGLAAEKFVSHAEKITGVDISPGMIEIAKSKNIYTDLVVAKIESYLESCAAYFDLALSADVFVYIGALDDIFARLSKRLTDKALFAFTVQSLENNTTPWALGDDHRYAHSLDYLSAIADITDMPMVSTTSCDL</sequence>
<dbReference type="Gene3D" id="1.25.40.10">
    <property type="entry name" value="Tetratricopeptide repeat domain"/>
    <property type="match status" value="1"/>
</dbReference>
<dbReference type="Pfam" id="PF13649">
    <property type="entry name" value="Methyltransf_25"/>
    <property type="match status" value="1"/>
</dbReference>
<dbReference type="Proteomes" id="UP000249417">
    <property type="component" value="Unassembled WGS sequence"/>
</dbReference>
<feature type="domain" description="Methyltransferase" evidence="3">
    <location>
        <begin position="149"/>
        <end position="234"/>
    </location>
</feature>
<gene>
    <name evidence="4" type="ORF">DI551_11635</name>
</gene>
<evidence type="ECO:0000313" key="4">
    <source>
        <dbReference type="EMBL" id="PZQ43695.1"/>
    </source>
</evidence>
<evidence type="ECO:0000313" key="5">
    <source>
        <dbReference type="Proteomes" id="UP000249417"/>
    </source>
</evidence>
<feature type="non-terminal residue" evidence="4">
    <location>
        <position position="288"/>
    </location>
</feature>
<dbReference type="AlphaFoldDB" id="A0A2W5MYF3"/>
<dbReference type="EMBL" id="QFQB01000137">
    <property type="protein sequence ID" value="PZQ43695.1"/>
    <property type="molecule type" value="Genomic_DNA"/>
</dbReference>
<dbReference type="CDD" id="cd02440">
    <property type="entry name" value="AdoMet_MTases"/>
    <property type="match status" value="1"/>
</dbReference>
<keyword evidence="2 4" id="KW-0808">Transferase</keyword>
<accession>A0A2W5MYF3</accession>
<dbReference type="PANTHER" id="PTHR43861:SF1">
    <property type="entry name" value="TRANS-ACONITATE 2-METHYLTRANSFERASE"/>
    <property type="match status" value="1"/>
</dbReference>
<dbReference type="InterPro" id="IPR029063">
    <property type="entry name" value="SAM-dependent_MTases_sf"/>
</dbReference>
<dbReference type="InterPro" id="IPR041698">
    <property type="entry name" value="Methyltransf_25"/>
</dbReference>
<name>A0A2W5MYF3_9BACT</name>
<proteinExistence type="predicted"/>
<dbReference type="GO" id="GO:0032259">
    <property type="term" value="P:methylation"/>
    <property type="evidence" value="ECO:0007669"/>
    <property type="project" value="UniProtKB-KW"/>
</dbReference>